<name>A0ABS1KM72_9BACT</name>
<keyword evidence="3" id="KW-1185">Reference proteome</keyword>
<dbReference type="PRINTS" id="PR00080">
    <property type="entry name" value="SDRFAMILY"/>
</dbReference>
<dbReference type="CDD" id="cd05374">
    <property type="entry name" value="17beta-HSD-like_SDR_c"/>
    <property type="match status" value="1"/>
</dbReference>
<proteinExistence type="inferred from homology"/>
<gene>
    <name evidence="2" type="ORF">JI741_05025</name>
</gene>
<dbReference type="Pfam" id="PF00106">
    <property type="entry name" value="adh_short"/>
    <property type="match status" value="1"/>
</dbReference>
<evidence type="ECO:0000313" key="2">
    <source>
        <dbReference type="EMBL" id="MBL0740568.1"/>
    </source>
</evidence>
<comment type="caution">
    <text evidence="2">The sequence shown here is derived from an EMBL/GenBank/DDBJ whole genome shotgun (WGS) entry which is preliminary data.</text>
</comment>
<dbReference type="Gene3D" id="3.40.50.720">
    <property type="entry name" value="NAD(P)-binding Rossmann-like Domain"/>
    <property type="match status" value="1"/>
</dbReference>
<dbReference type="Proteomes" id="UP000613030">
    <property type="component" value="Unassembled WGS sequence"/>
</dbReference>
<dbReference type="PANTHER" id="PTHR43976:SF9">
    <property type="entry name" value="OXIDOREDUCTASE"/>
    <property type="match status" value="1"/>
</dbReference>
<accession>A0ABS1KM72</accession>
<dbReference type="PRINTS" id="PR00081">
    <property type="entry name" value="GDHRDH"/>
</dbReference>
<sequence length="287" mass="30852">MSQVILVTGTSTGMGKLTALTLAKAGHTTIAAMRDTKGKNQAVAKELAAVRNIEVLDFDVTSDQSVEDGIGQVISKHGKIDVVVNNAGVAGFGVAEAYTLDQVRKMFDVNFYGVYRTYQAVLPHMRSAKSGLIINLSTGASGFTLPFMVPYFASKFAMESLVEGFDLELKPYNIENVSIASGVYPTEMNNGSKAGIGANKEAIVVAYGEEATKRFEAMGGALFGKMADFNMNPQTVADGILNLIEMPKGTRPLRIAMDAVALGADQEFMDTRAAMKDKWVKNYGFPF</sequence>
<organism evidence="2 3">
    <name type="scientific">Chryseolinea lacunae</name>
    <dbReference type="NCBI Taxonomy" id="2801331"/>
    <lineage>
        <taxon>Bacteria</taxon>
        <taxon>Pseudomonadati</taxon>
        <taxon>Bacteroidota</taxon>
        <taxon>Cytophagia</taxon>
        <taxon>Cytophagales</taxon>
        <taxon>Fulvivirgaceae</taxon>
        <taxon>Chryseolinea</taxon>
    </lineage>
</organism>
<protein>
    <submittedName>
        <fullName evidence="2">SDR family oxidoreductase</fullName>
    </submittedName>
</protein>
<dbReference type="InterPro" id="IPR036291">
    <property type="entry name" value="NAD(P)-bd_dom_sf"/>
</dbReference>
<comment type="similarity">
    <text evidence="1">Belongs to the short-chain dehydrogenases/reductases (SDR) family.</text>
</comment>
<evidence type="ECO:0000313" key="3">
    <source>
        <dbReference type="Proteomes" id="UP000613030"/>
    </source>
</evidence>
<dbReference type="SUPFAM" id="SSF51735">
    <property type="entry name" value="NAD(P)-binding Rossmann-fold domains"/>
    <property type="match status" value="1"/>
</dbReference>
<dbReference type="PANTHER" id="PTHR43976">
    <property type="entry name" value="SHORT CHAIN DEHYDROGENASE"/>
    <property type="match status" value="1"/>
</dbReference>
<dbReference type="InterPro" id="IPR002347">
    <property type="entry name" value="SDR_fam"/>
</dbReference>
<dbReference type="RefSeq" id="WP_202007894.1">
    <property type="nucleotide sequence ID" value="NZ_JAERRB010000001.1"/>
</dbReference>
<evidence type="ECO:0000256" key="1">
    <source>
        <dbReference type="RuleBase" id="RU000363"/>
    </source>
</evidence>
<reference evidence="2 3" key="1">
    <citation type="submission" date="2021-01" db="EMBL/GenBank/DDBJ databases">
        <title>Chryseolinea sp. Jin1 Genome sequencing and assembly.</title>
        <authorList>
            <person name="Kim I."/>
        </authorList>
    </citation>
    <scope>NUCLEOTIDE SEQUENCE [LARGE SCALE GENOMIC DNA]</scope>
    <source>
        <strain evidence="2 3">Jin1</strain>
    </source>
</reference>
<dbReference type="EMBL" id="JAERRB010000001">
    <property type="protein sequence ID" value="MBL0740568.1"/>
    <property type="molecule type" value="Genomic_DNA"/>
</dbReference>
<dbReference type="InterPro" id="IPR051911">
    <property type="entry name" value="SDR_oxidoreductase"/>
</dbReference>